<evidence type="ECO:0000313" key="3">
    <source>
        <dbReference type="Proteomes" id="UP000623129"/>
    </source>
</evidence>
<accession>A0A833VNK2</accession>
<dbReference type="Pfam" id="PF11493">
    <property type="entry name" value="TSP9"/>
    <property type="match status" value="1"/>
</dbReference>
<name>A0A833VNK2_9POAL</name>
<dbReference type="SUPFAM" id="SSF144256">
    <property type="entry name" value="TSP9-like"/>
    <property type="match status" value="1"/>
</dbReference>
<dbReference type="GO" id="GO:0009507">
    <property type="term" value="C:chloroplast"/>
    <property type="evidence" value="ECO:0007669"/>
    <property type="project" value="TreeGrafter"/>
</dbReference>
<dbReference type="EMBL" id="SWLB01000009">
    <property type="protein sequence ID" value="KAF3334590.1"/>
    <property type="molecule type" value="Genomic_DNA"/>
</dbReference>
<dbReference type="PANTHER" id="PTHR36370:SF1">
    <property type="entry name" value="THYLAKOID SOLUBLE PHOSPHOPROTEIN"/>
    <property type="match status" value="1"/>
</dbReference>
<reference evidence="2" key="1">
    <citation type="submission" date="2020-01" db="EMBL/GenBank/DDBJ databases">
        <title>Genome sequence of Kobresia littledalei, the first chromosome-level genome in the family Cyperaceae.</title>
        <authorList>
            <person name="Qu G."/>
        </authorList>
    </citation>
    <scope>NUCLEOTIDE SEQUENCE</scope>
    <source>
        <strain evidence="2">C.B.Clarke</strain>
        <tissue evidence="2">Leaf</tissue>
    </source>
</reference>
<dbReference type="OrthoDB" id="692182at2759"/>
<keyword evidence="3" id="KW-1185">Reference proteome</keyword>
<proteinExistence type="predicted"/>
<dbReference type="AlphaFoldDB" id="A0A833VNK2"/>
<feature type="region of interest" description="Disordered" evidence="1">
    <location>
        <begin position="15"/>
        <end position="49"/>
    </location>
</feature>
<gene>
    <name evidence="2" type="ORF">FCM35_KLT21194</name>
</gene>
<feature type="region of interest" description="Disordered" evidence="1">
    <location>
        <begin position="79"/>
        <end position="112"/>
    </location>
</feature>
<sequence>MASLGLGFALPAAKAGNGMTSRGRGRKQTTSVVVAPRATKGTTSVGAGPKEEKGLFDWIISGLQKDDQLLETDPILNKVDTVPKSKPATKSPVSAPKTDGGFGGFGGLFAKK</sequence>
<dbReference type="Proteomes" id="UP000623129">
    <property type="component" value="Unassembled WGS sequence"/>
</dbReference>
<organism evidence="2 3">
    <name type="scientific">Carex littledalei</name>
    <dbReference type="NCBI Taxonomy" id="544730"/>
    <lineage>
        <taxon>Eukaryota</taxon>
        <taxon>Viridiplantae</taxon>
        <taxon>Streptophyta</taxon>
        <taxon>Embryophyta</taxon>
        <taxon>Tracheophyta</taxon>
        <taxon>Spermatophyta</taxon>
        <taxon>Magnoliopsida</taxon>
        <taxon>Liliopsida</taxon>
        <taxon>Poales</taxon>
        <taxon>Cyperaceae</taxon>
        <taxon>Cyperoideae</taxon>
        <taxon>Cariceae</taxon>
        <taxon>Carex</taxon>
        <taxon>Carex subgen. Euthyceras</taxon>
    </lineage>
</organism>
<protein>
    <submittedName>
        <fullName evidence="2">Thylakoid soluble phosphoprotein TSP9</fullName>
    </submittedName>
</protein>
<evidence type="ECO:0000256" key="1">
    <source>
        <dbReference type="SAM" id="MobiDB-lite"/>
    </source>
</evidence>
<dbReference type="InterPro" id="IPR021584">
    <property type="entry name" value="TSP9"/>
</dbReference>
<dbReference type="InterPro" id="IPR037244">
    <property type="entry name" value="TSP9_sf"/>
</dbReference>
<evidence type="ECO:0000313" key="2">
    <source>
        <dbReference type="EMBL" id="KAF3334590.1"/>
    </source>
</evidence>
<feature type="compositionally biased region" description="Gly residues" evidence="1">
    <location>
        <begin position="100"/>
        <end position="112"/>
    </location>
</feature>
<dbReference type="PANTHER" id="PTHR36370">
    <property type="entry name" value="THYLAKOID SOLUBLE PHOSPHOPROTEIN"/>
    <property type="match status" value="1"/>
</dbReference>
<comment type="caution">
    <text evidence="2">The sequence shown here is derived from an EMBL/GenBank/DDBJ whole genome shotgun (WGS) entry which is preliminary data.</text>
</comment>